<dbReference type="InterPro" id="IPR000014">
    <property type="entry name" value="PAS"/>
</dbReference>
<evidence type="ECO:0000313" key="4">
    <source>
        <dbReference type="EMBL" id="NEX63951.1"/>
    </source>
</evidence>
<keyword evidence="5" id="KW-1185">Reference proteome</keyword>
<dbReference type="NCBIfam" id="TIGR00254">
    <property type="entry name" value="GGDEF"/>
    <property type="match status" value="1"/>
</dbReference>
<feature type="domain" description="EAL" evidence="2">
    <location>
        <begin position="622"/>
        <end position="876"/>
    </location>
</feature>
<dbReference type="CDD" id="cd12914">
    <property type="entry name" value="PDC1_DGC_like"/>
    <property type="match status" value="1"/>
</dbReference>
<name>A0A6B3STJ3_9BURK</name>
<dbReference type="AlphaFoldDB" id="A0A6B3STJ3"/>
<dbReference type="RefSeq" id="WP_163967884.1">
    <property type="nucleotide sequence ID" value="NZ_JAAIVB010000078.1"/>
</dbReference>
<dbReference type="InterPro" id="IPR043128">
    <property type="entry name" value="Rev_trsase/Diguanyl_cyclase"/>
</dbReference>
<dbReference type="Gene3D" id="3.30.70.270">
    <property type="match status" value="1"/>
</dbReference>
<dbReference type="Gene3D" id="3.30.450.20">
    <property type="entry name" value="PAS domain"/>
    <property type="match status" value="2"/>
</dbReference>
<evidence type="ECO:0000259" key="3">
    <source>
        <dbReference type="PROSITE" id="PS50887"/>
    </source>
</evidence>
<dbReference type="CDD" id="cd01948">
    <property type="entry name" value="EAL"/>
    <property type="match status" value="1"/>
</dbReference>
<dbReference type="InterPro" id="IPR052155">
    <property type="entry name" value="Biofilm_reg_signaling"/>
</dbReference>
<dbReference type="PANTHER" id="PTHR44757:SF2">
    <property type="entry name" value="BIOFILM ARCHITECTURE MAINTENANCE PROTEIN MBAA"/>
    <property type="match status" value="1"/>
</dbReference>
<comment type="caution">
    <text evidence="4">The sequence shown here is derived from an EMBL/GenBank/DDBJ whole genome shotgun (WGS) entry which is preliminary data.</text>
</comment>
<accession>A0A6B3STJ3</accession>
<dbReference type="Proteomes" id="UP000482155">
    <property type="component" value="Unassembled WGS sequence"/>
</dbReference>
<keyword evidence="1" id="KW-0812">Transmembrane</keyword>
<dbReference type="InterPro" id="IPR029787">
    <property type="entry name" value="Nucleotide_cyclase"/>
</dbReference>
<dbReference type="Gene3D" id="3.20.20.450">
    <property type="entry name" value="EAL domain"/>
    <property type="match status" value="1"/>
</dbReference>
<evidence type="ECO:0000313" key="5">
    <source>
        <dbReference type="Proteomes" id="UP000482155"/>
    </source>
</evidence>
<organism evidence="4 5">
    <name type="scientific">Noviherbaspirillum galbum</name>
    <dbReference type="NCBI Taxonomy" id="2709383"/>
    <lineage>
        <taxon>Bacteria</taxon>
        <taxon>Pseudomonadati</taxon>
        <taxon>Pseudomonadota</taxon>
        <taxon>Betaproteobacteria</taxon>
        <taxon>Burkholderiales</taxon>
        <taxon>Oxalobacteraceae</taxon>
        <taxon>Noviherbaspirillum</taxon>
    </lineage>
</organism>
<protein>
    <submittedName>
        <fullName evidence="4">EAL domain-containing protein</fullName>
    </submittedName>
</protein>
<sequence>MKRQWALLLFWPVKSLILAAIGWNLLFAHLEDKHRLAEAEALQEAEAISRTFARHVDHALEAVDQISLYVKNGWELTGGNFRLDQMAKVVPIASNTGFFVTIVNASGDIVTSNIPDARKTNVSQQDFFMHSRADPEQLYIGVARIGLFSGTPVVPFSRALNDRQGRFDGIVLVSVIPEYFISSFDEAALKKRAFLGIMSADHKLRLARIDRKVFLPDRSDAVLKRSLWLPSAEGNQLLSGRSWFADDRSRYLGWQSTPNYGMVTLAGLDQEEALEEFFSQRDNMIRQGIWATAILAVLTLTAMLVSLHIVWRRYQVQSMQMTYRTATEVGEDGYLIAQPISDQNGKTVDFTVVDCNERAAGLLRYRRQDLVGQKVSALYQGEAGVRTMRMLCKAMKVGFYEGETELAEIGLEGGPKWLHIRISRPDNDLAITLRDITEIKSHVAELERRGNEDALTGLPNRHWLNAYLPQAVERAAGANRMLGLLFIDLDGFKAVNDTLGHKAGDEILRNAAHRLKDATRPQDHVVRIGGDEFLVILERIGSAFDAAHVAERIIDAFGTAFRIEQGVRSIGASIGISLYPINGGDANTLLNNADIAMYSVKTSSKGSYRFFDSEYSENVLARHRLEAELRHALEQDQFVVFYQPRVEMAGGTTSSMEALVRWMHPTRGLIEPNEFIPLAEETGLIVKLGWQVMEKVCSQVAFWSAQGRQTVPVSVNVSARQFQESDVAAIVQDCLQRHAIDPSLIEIELTESSMLDDKSNVVETLQHIQKMGVKLLVDDFGTGYSSLSQLQRLDFDVIKVDRAFTAELDNSREGTALITAIITMAHALGIRVVAEGVESLEQVATLRALHCDEVQGFLISRPLPAAEIQPMLGRWLLPVT</sequence>
<dbReference type="InterPro" id="IPR001633">
    <property type="entry name" value="EAL_dom"/>
</dbReference>
<keyword evidence="1" id="KW-0472">Membrane</keyword>
<dbReference type="Pfam" id="PF00563">
    <property type="entry name" value="EAL"/>
    <property type="match status" value="1"/>
</dbReference>
<dbReference type="SUPFAM" id="SSF55073">
    <property type="entry name" value="Nucleotide cyclase"/>
    <property type="match status" value="1"/>
</dbReference>
<reference evidence="4 5" key="1">
    <citation type="submission" date="2020-02" db="EMBL/GenBank/DDBJ databases">
        <authorList>
            <person name="Kim M.K."/>
        </authorList>
    </citation>
    <scope>NUCLEOTIDE SEQUENCE [LARGE SCALE GENOMIC DNA]</scope>
    <source>
        <strain evidence="4 5">17J57-3</strain>
    </source>
</reference>
<dbReference type="PANTHER" id="PTHR44757">
    <property type="entry name" value="DIGUANYLATE CYCLASE DGCP"/>
    <property type="match status" value="1"/>
</dbReference>
<dbReference type="EMBL" id="JAAIVB010000078">
    <property type="protein sequence ID" value="NEX63951.1"/>
    <property type="molecule type" value="Genomic_DNA"/>
</dbReference>
<dbReference type="CDD" id="cd01949">
    <property type="entry name" value="GGDEF"/>
    <property type="match status" value="1"/>
</dbReference>
<dbReference type="Pfam" id="PF13426">
    <property type="entry name" value="PAS_9"/>
    <property type="match status" value="1"/>
</dbReference>
<dbReference type="InterPro" id="IPR000160">
    <property type="entry name" value="GGDEF_dom"/>
</dbReference>
<dbReference type="SUPFAM" id="SSF141868">
    <property type="entry name" value="EAL domain-like"/>
    <property type="match status" value="1"/>
</dbReference>
<dbReference type="PROSITE" id="PS50883">
    <property type="entry name" value="EAL"/>
    <property type="match status" value="1"/>
</dbReference>
<dbReference type="InterPro" id="IPR035965">
    <property type="entry name" value="PAS-like_dom_sf"/>
</dbReference>
<dbReference type="PROSITE" id="PS50887">
    <property type="entry name" value="GGDEF"/>
    <property type="match status" value="1"/>
</dbReference>
<dbReference type="SUPFAM" id="SSF55785">
    <property type="entry name" value="PYP-like sensor domain (PAS domain)"/>
    <property type="match status" value="1"/>
</dbReference>
<feature type="transmembrane region" description="Helical" evidence="1">
    <location>
        <begin position="289"/>
        <end position="311"/>
    </location>
</feature>
<keyword evidence="1" id="KW-1133">Transmembrane helix</keyword>
<proteinExistence type="predicted"/>
<dbReference type="Pfam" id="PF00990">
    <property type="entry name" value="GGDEF"/>
    <property type="match status" value="1"/>
</dbReference>
<dbReference type="SMART" id="SM00052">
    <property type="entry name" value="EAL"/>
    <property type="match status" value="1"/>
</dbReference>
<evidence type="ECO:0000259" key="2">
    <source>
        <dbReference type="PROSITE" id="PS50883"/>
    </source>
</evidence>
<dbReference type="InterPro" id="IPR035919">
    <property type="entry name" value="EAL_sf"/>
</dbReference>
<evidence type="ECO:0000256" key="1">
    <source>
        <dbReference type="SAM" id="Phobius"/>
    </source>
</evidence>
<dbReference type="SMART" id="SM00267">
    <property type="entry name" value="GGDEF"/>
    <property type="match status" value="1"/>
</dbReference>
<dbReference type="FunFam" id="3.20.20.450:FF:000001">
    <property type="entry name" value="Cyclic di-GMP phosphodiesterase yahA"/>
    <property type="match status" value="1"/>
</dbReference>
<gene>
    <name evidence="4" type="ORF">G3574_22955</name>
</gene>
<feature type="domain" description="GGDEF" evidence="3">
    <location>
        <begin position="480"/>
        <end position="613"/>
    </location>
</feature>